<keyword evidence="1" id="KW-0812">Transmembrane</keyword>
<dbReference type="InParanoid" id="A0A3N7FJ08"/>
<sequence length="256" mass="30058">MFFMLCMTVAYNIFEFRPSPEWWSEVSRQVHGPFLPCRNCNHIFFFKVVQNLFYQTLECAGPKKKFFEDSTLKAQNSIANFDIKANKARHPLASTRFFTELLEFRDKREEKKKKKQEEMEWFYPKRRGPEWKQGWTGQTMGSVSSPPLPLLAIFGIVISLLWLSHYTGYKAQLHHSAINLQIFLVLLPILLILFMASYSTNWLLYYRLRSSQHDSDPRSSGSFPWGIAIFVVVLLMLLSYRSTFHSKWFGLLQGSD</sequence>
<reference evidence="2 3" key="1">
    <citation type="journal article" date="2006" name="Science">
        <title>The genome of black cottonwood, Populus trichocarpa (Torr. &amp; Gray).</title>
        <authorList>
            <person name="Tuskan G.A."/>
            <person name="Difazio S."/>
            <person name="Jansson S."/>
            <person name="Bohlmann J."/>
            <person name="Grigoriev I."/>
            <person name="Hellsten U."/>
            <person name="Putnam N."/>
            <person name="Ralph S."/>
            <person name="Rombauts S."/>
            <person name="Salamov A."/>
            <person name="Schein J."/>
            <person name="Sterck L."/>
            <person name="Aerts A."/>
            <person name="Bhalerao R.R."/>
            <person name="Bhalerao R.P."/>
            <person name="Blaudez D."/>
            <person name="Boerjan W."/>
            <person name="Brun A."/>
            <person name="Brunner A."/>
            <person name="Busov V."/>
            <person name="Campbell M."/>
            <person name="Carlson J."/>
            <person name="Chalot M."/>
            <person name="Chapman J."/>
            <person name="Chen G.L."/>
            <person name="Cooper D."/>
            <person name="Coutinho P.M."/>
            <person name="Couturier J."/>
            <person name="Covert S."/>
            <person name="Cronk Q."/>
            <person name="Cunningham R."/>
            <person name="Davis J."/>
            <person name="Degroeve S."/>
            <person name="Dejardin A."/>
            <person name="Depamphilis C."/>
            <person name="Detter J."/>
            <person name="Dirks B."/>
            <person name="Dubchak I."/>
            <person name="Duplessis S."/>
            <person name="Ehlting J."/>
            <person name="Ellis B."/>
            <person name="Gendler K."/>
            <person name="Goodstein D."/>
            <person name="Gribskov M."/>
            <person name="Grimwood J."/>
            <person name="Groover A."/>
            <person name="Gunter L."/>
            <person name="Hamberger B."/>
            <person name="Heinze B."/>
            <person name="Helariutta Y."/>
            <person name="Henrissat B."/>
            <person name="Holligan D."/>
            <person name="Holt R."/>
            <person name="Huang W."/>
            <person name="Islam-Faridi N."/>
            <person name="Jones S."/>
            <person name="Jones-Rhoades M."/>
            <person name="Jorgensen R."/>
            <person name="Joshi C."/>
            <person name="Kangasjarvi J."/>
            <person name="Karlsson J."/>
            <person name="Kelleher C."/>
            <person name="Kirkpatrick R."/>
            <person name="Kirst M."/>
            <person name="Kohler A."/>
            <person name="Kalluri U."/>
            <person name="Larimer F."/>
            <person name="Leebens-Mack J."/>
            <person name="Leple J.C."/>
            <person name="Locascio P."/>
            <person name="Lou Y."/>
            <person name="Lucas S."/>
            <person name="Martin F."/>
            <person name="Montanini B."/>
            <person name="Napoli C."/>
            <person name="Nelson D.R."/>
            <person name="Nelson C."/>
            <person name="Nieminen K."/>
            <person name="Nilsson O."/>
            <person name="Pereda V."/>
            <person name="Peter G."/>
            <person name="Philippe R."/>
            <person name="Pilate G."/>
            <person name="Poliakov A."/>
            <person name="Razumovskaya J."/>
            <person name="Richardson P."/>
            <person name="Rinaldi C."/>
            <person name="Ritland K."/>
            <person name="Rouze P."/>
            <person name="Ryaboy D."/>
            <person name="Schmutz J."/>
            <person name="Schrader J."/>
            <person name="Segerman B."/>
            <person name="Shin H."/>
            <person name="Siddiqui A."/>
            <person name="Sterky F."/>
            <person name="Terry A."/>
            <person name="Tsai C.J."/>
            <person name="Uberbacher E."/>
            <person name="Unneberg P."/>
            <person name="Vahala J."/>
            <person name="Wall K."/>
            <person name="Wessler S."/>
            <person name="Yang G."/>
            <person name="Yin T."/>
            <person name="Douglas C."/>
            <person name="Marra M."/>
            <person name="Sandberg G."/>
            <person name="Van de Peer Y."/>
            <person name="Rokhsar D."/>
        </authorList>
    </citation>
    <scope>NUCLEOTIDE SEQUENCE [LARGE SCALE GENOMIC DNA]</scope>
    <source>
        <strain evidence="3">cv. Nisqually</strain>
    </source>
</reference>
<proteinExistence type="predicted"/>
<organism evidence="2 3">
    <name type="scientific">Populus trichocarpa</name>
    <name type="common">Western balsam poplar</name>
    <name type="synonym">Populus balsamifera subsp. trichocarpa</name>
    <dbReference type="NCBI Taxonomy" id="3694"/>
    <lineage>
        <taxon>Eukaryota</taxon>
        <taxon>Viridiplantae</taxon>
        <taxon>Streptophyta</taxon>
        <taxon>Embryophyta</taxon>
        <taxon>Tracheophyta</taxon>
        <taxon>Spermatophyta</taxon>
        <taxon>Magnoliopsida</taxon>
        <taxon>eudicotyledons</taxon>
        <taxon>Gunneridae</taxon>
        <taxon>Pentapetalae</taxon>
        <taxon>rosids</taxon>
        <taxon>fabids</taxon>
        <taxon>Malpighiales</taxon>
        <taxon>Salicaceae</taxon>
        <taxon>Saliceae</taxon>
        <taxon>Populus</taxon>
    </lineage>
</organism>
<keyword evidence="3" id="KW-1185">Reference proteome</keyword>
<accession>A0A3N7FJ08</accession>
<name>A0A3N7FJ08_POPTR</name>
<evidence type="ECO:0000256" key="1">
    <source>
        <dbReference type="SAM" id="Phobius"/>
    </source>
</evidence>
<evidence type="ECO:0000313" key="3">
    <source>
        <dbReference type="Proteomes" id="UP000006729"/>
    </source>
</evidence>
<protein>
    <submittedName>
        <fullName evidence="2">Uncharacterized protein</fullName>
    </submittedName>
</protein>
<evidence type="ECO:0000313" key="2">
    <source>
        <dbReference type="EMBL" id="RQO95857.1"/>
    </source>
</evidence>
<feature type="transmembrane region" description="Helical" evidence="1">
    <location>
        <begin position="223"/>
        <end position="240"/>
    </location>
</feature>
<feature type="transmembrane region" description="Helical" evidence="1">
    <location>
        <begin position="180"/>
        <end position="203"/>
    </location>
</feature>
<dbReference type="AlphaFoldDB" id="A0A3N7FJ08"/>
<dbReference type="STRING" id="3694.A0A3N7FJ08"/>
<dbReference type="PANTHER" id="PTHR33306:SF21">
    <property type="entry name" value="TRANSMEMBRANE PROTEIN"/>
    <property type="match status" value="1"/>
</dbReference>
<dbReference type="EMBL" id="CM009298">
    <property type="protein sequence ID" value="RQO95857.1"/>
    <property type="molecule type" value="Genomic_DNA"/>
</dbReference>
<dbReference type="Proteomes" id="UP000006729">
    <property type="component" value="Chromosome 9"/>
</dbReference>
<keyword evidence="1" id="KW-0472">Membrane</keyword>
<feature type="transmembrane region" description="Helical" evidence="1">
    <location>
        <begin position="148"/>
        <end position="168"/>
    </location>
</feature>
<dbReference type="PANTHER" id="PTHR33306">
    <property type="entry name" value="EXPRESSED PROTEIN-RELATED-RELATED"/>
    <property type="match status" value="1"/>
</dbReference>
<dbReference type="FunCoup" id="A0A3N7FJ08">
    <property type="interactions" value="9"/>
</dbReference>
<gene>
    <name evidence="2" type="ORF">POPTR_009G129301</name>
</gene>
<keyword evidence="1" id="KW-1133">Transmembrane helix</keyword>